<dbReference type="InterPro" id="IPR007276">
    <property type="entry name" value="Nop14"/>
</dbReference>
<evidence type="ECO:0000256" key="1">
    <source>
        <dbReference type="ARBA" id="ARBA00004604"/>
    </source>
</evidence>
<dbReference type="Gene3D" id="3.30.110.20">
    <property type="entry name" value="Alba-like domain"/>
    <property type="match status" value="1"/>
</dbReference>
<evidence type="ECO:0000256" key="2">
    <source>
        <dbReference type="ARBA" id="ARBA00007466"/>
    </source>
</evidence>
<evidence type="ECO:0000313" key="10">
    <source>
        <dbReference type="Proteomes" id="UP001150569"/>
    </source>
</evidence>
<evidence type="ECO:0000313" key="9">
    <source>
        <dbReference type="EMBL" id="KAJ1925525.1"/>
    </source>
</evidence>
<reference evidence="9" key="1">
    <citation type="submission" date="2022-07" db="EMBL/GenBank/DDBJ databases">
        <title>Phylogenomic reconstructions and comparative analyses of Kickxellomycotina fungi.</title>
        <authorList>
            <person name="Reynolds N.K."/>
            <person name="Stajich J.E."/>
            <person name="Barry K."/>
            <person name="Grigoriev I.V."/>
            <person name="Crous P."/>
            <person name="Smith M.E."/>
        </authorList>
    </citation>
    <scope>NUCLEOTIDE SEQUENCE</scope>
    <source>
        <strain evidence="9">RSA 861</strain>
    </source>
</reference>
<protein>
    <submittedName>
        <fullName evidence="9">Nucleolar complex protein 14</fullName>
    </submittedName>
</protein>
<dbReference type="Proteomes" id="UP001150569">
    <property type="component" value="Unassembled WGS sequence"/>
</dbReference>
<dbReference type="GO" id="GO:0030692">
    <property type="term" value="C:Noc4p-Nop14p complex"/>
    <property type="evidence" value="ECO:0007669"/>
    <property type="project" value="TreeGrafter"/>
</dbReference>
<comment type="caution">
    <text evidence="9">The sequence shown here is derived from an EMBL/GenBank/DDBJ whole genome shotgun (WGS) entry which is preliminary data.</text>
</comment>
<accession>A0A9W8AG47</accession>
<feature type="compositionally biased region" description="Acidic residues" evidence="7">
    <location>
        <begin position="593"/>
        <end position="628"/>
    </location>
</feature>
<feature type="region of interest" description="Disordered" evidence="7">
    <location>
        <begin position="372"/>
        <end position="391"/>
    </location>
</feature>
<dbReference type="GO" id="GO:0030490">
    <property type="term" value="P:maturation of SSU-rRNA"/>
    <property type="evidence" value="ECO:0007669"/>
    <property type="project" value="TreeGrafter"/>
</dbReference>
<feature type="compositionally biased region" description="Basic residues" evidence="7">
    <location>
        <begin position="534"/>
        <end position="551"/>
    </location>
</feature>
<comment type="function">
    <text evidence="6">Involved in nucleolar processing of pre-18S ribosomal RNA. Has a role in the nuclear export of 40S pre-ribosomal subunit to the cytoplasm.</text>
</comment>
<keyword evidence="4" id="KW-0698">rRNA processing</keyword>
<feature type="region of interest" description="Disordered" evidence="7">
    <location>
        <begin position="493"/>
        <end position="686"/>
    </location>
</feature>
<keyword evidence="5" id="KW-0539">Nucleus</keyword>
<feature type="region of interest" description="Disordered" evidence="7">
    <location>
        <begin position="399"/>
        <end position="418"/>
    </location>
</feature>
<proteinExistence type="inferred from homology"/>
<name>A0A9W8AG47_9FUNG</name>
<sequence>MGKLKVKKRSAAAEPEKPKNEITITSHGKIRSFVQYALKLLQSTNPVYTEVVVVAEGKGTIRGITVSELIRRYHPGLHQYTVLTDRVRRSIPVAEVKAAANPFAMEASLPSQPSLAGSAATASKPEPQEKRIVPELRIYLCKKPCPAYDATGAYQPPRGLGNMGLPAPPKSNQSALKRLRSTIKDAGLAQGNNKIKKKGKFKGKGSAAASEQSAHARKARLEAISNMFNPFETKVNRGAKTKVLGRKLKGETGRPSVSKQAGIDNRKKTILVEWQNRNRSGGLIDRRFGENNPHLTPEEKMMERFTREQQKSLRNAESFNLEDEEELTHMGQSLADIDDFNEEGLRPSDDEEMDPDGAIDKRTVLHAHFGGFGANEESPMENHQHKKSKQEVMRELIAKSKQHKADRQMQKEEDDEMRAELDEDLKDIHGLLLSGRAVEGEGMTPAATGQFGSAPLADQDTDYNAYLLDLARERRALPSDRLKTEEEVLMEAKAQLERAERHRQRRMVGEPSDTEPEDGSSSSDSDSDGEDGKKSRKRRRLERAQAAKRRAPQGDDLSDDYEDDDRDDKTHVTFTVSKGLQLRNAKGQVIEQDSSDESEDESDEEDSDVEGDSDLNADGSDLESSDDEAPARRRPSAAIDQDGFSDDSDNDDGDAPAKSQAKSAIVPAPGPRRFTGTPVPPKSKDDALPFTFPAPETYEDLADLLEGWSLEQQATILERLRTLYHVQLDPKNKQRLQNLLRALYVHVHTLASDPPTATSDASAPSLVKTINVFVRHLTELAPIYPEVVGELAREQLRNFHEELTTRLQNRASGNGEDDGDVFPETTDLIQFKLIAQIMSASDLQHPVITPMQLVMAQYLQQYPIRHPADVKAGLFMCSLLIDIQKLARRFVPEVYNYLASVLHAFYDPVIIEAEANGGDEAQSVTSQSKQQVEVRSSDRFLYPRISAATRNLAFLRMDLDGETTWANVEFRKLRPFGDEAEEEKADGTDKTATTPAVSRATRVALLGTTVQLLGRAAQTWAGLPSYPELFGPLVDYLRAFPVSLLHTATLRPHFDTLRSKLDAQLAQALRMRRRTPLQLQKHKAIAIPSYAPRFHENYSLDRHYNNSGDRAFAERQKLTRQIKKEARGAAREIRKDTNFIQTERIREVKEKDEAYKQHIKKVMGSLHSQREEFTQLDNVRMKDKRKKRLQR</sequence>
<dbReference type="InterPro" id="IPR002775">
    <property type="entry name" value="DNA/RNA-bd_Alba-like"/>
</dbReference>
<feature type="domain" description="DNA/RNA-binding protein Alba-like" evidence="8">
    <location>
        <begin position="20"/>
        <end position="84"/>
    </location>
</feature>
<gene>
    <name evidence="9" type="primary">NOP14_2</name>
    <name evidence="9" type="ORF">IWQ60_004501</name>
</gene>
<dbReference type="GO" id="GO:0032040">
    <property type="term" value="C:small-subunit processome"/>
    <property type="evidence" value="ECO:0007669"/>
    <property type="project" value="InterPro"/>
</dbReference>
<evidence type="ECO:0000256" key="4">
    <source>
        <dbReference type="ARBA" id="ARBA00022552"/>
    </source>
</evidence>
<dbReference type="GO" id="GO:0003676">
    <property type="term" value="F:nucleic acid binding"/>
    <property type="evidence" value="ECO:0007669"/>
    <property type="project" value="InterPro"/>
</dbReference>
<dbReference type="PANTHER" id="PTHR23183:SF0">
    <property type="entry name" value="NUCLEOLAR PROTEIN 14"/>
    <property type="match status" value="1"/>
</dbReference>
<keyword evidence="3" id="KW-0690">Ribosome biogenesis</keyword>
<evidence type="ECO:0000256" key="5">
    <source>
        <dbReference type="ARBA" id="ARBA00023242"/>
    </source>
</evidence>
<evidence type="ECO:0000256" key="7">
    <source>
        <dbReference type="SAM" id="MobiDB-lite"/>
    </source>
</evidence>
<dbReference type="Pfam" id="PF01918">
    <property type="entry name" value="Alba"/>
    <property type="match status" value="1"/>
</dbReference>
<evidence type="ECO:0000256" key="3">
    <source>
        <dbReference type="ARBA" id="ARBA00022517"/>
    </source>
</evidence>
<feature type="compositionally biased region" description="Acidic residues" evidence="7">
    <location>
        <begin position="643"/>
        <end position="654"/>
    </location>
</feature>
<feature type="compositionally biased region" description="Basic and acidic residues" evidence="7">
    <location>
        <begin position="399"/>
        <end position="411"/>
    </location>
</feature>
<evidence type="ECO:0000259" key="8">
    <source>
        <dbReference type="Pfam" id="PF01918"/>
    </source>
</evidence>
<dbReference type="OrthoDB" id="441771at2759"/>
<keyword evidence="10" id="KW-1185">Reference proteome</keyword>
<dbReference type="EMBL" id="JANBPT010000219">
    <property type="protein sequence ID" value="KAJ1925525.1"/>
    <property type="molecule type" value="Genomic_DNA"/>
</dbReference>
<dbReference type="Pfam" id="PF04147">
    <property type="entry name" value="Nop14"/>
    <property type="match status" value="1"/>
</dbReference>
<dbReference type="SUPFAM" id="SSF82704">
    <property type="entry name" value="AlbA-like"/>
    <property type="match status" value="1"/>
</dbReference>
<dbReference type="PANTHER" id="PTHR23183">
    <property type="entry name" value="NOP14"/>
    <property type="match status" value="1"/>
</dbReference>
<evidence type="ECO:0000256" key="6">
    <source>
        <dbReference type="ARBA" id="ARBA00024695"/>
    </source>
</evidence>
<comment type="subcellular location">
    <subcellularLocation>
        <location evidence="1">Nucleus</location>
        <location evidence="1">Nucleolus</location>
    </subcellularLocation>
</comment>
<organism evidence="9 10">
    <name type="scientific">Tieghemiomyces parasiticus</name>
    <dbReference type="NCBI Taxonomy" id="78921"/>
    <lineage>
        <taxon>Eukaryota</taxon>
        <taxon>Fungi</taxon>
        <taxon>Fungi incertae sedis</taxon>
        <taxon>Zoopagomycota</taxon>
        <taxon>Kickxellomycotina</taxon>
        <taxon>Dimargaritomycetes</taxon>
        <taxon>Dimargaritales</taxon>
        <taxon>Dimargaritaceae</taxon>
        <taxon>Tieghemiomyces</taxon>
    </lineage>
</organism>
<feature type="compositionally biased region" description="Acidic residues" evidence="7">
    <location>
        <begin position="556"/>
        <end position="566"/>
    </location>
</feature>
<dbReference type="InterPro" id="IPR036882">
    <property type="entry name" value="Alba-like_dom_sf"/>
</dbReference>
<dbReference type="AlphaFoldDB" id="A0A9W8AG47"/>
<comment type="similarity">
    <text evidence="2">Belongs to the NOP14 family.</text>
</comment>